<sequence>MPIGRSLRLSLRKRKLDEYTHVTVGVCQPEVKKVESRSKLNVGPIHHGHVEGQHRAVEVLHGVIPRQLPPDSDRVDEAASRPRPAGHICEAGSGT</sequence>
<name>A0A5B7HLK2_PORTR</name>
<evidence type="ECO:0000256" key="1">
    <source>
        <dbReference type="SAM" id="MobiDB-lite"/>
    </source>
</evidence>
<protein>
    <submittedName>
        <fullName evidence="2">Uncharacterized protein</fullName>
    </submittedName>
</protein>
<proteinExistence type="predicted"/>
<feature type="compositionally biased region" description="Basic and acidic residues" evidence="1">
    <location>
        <begin position="71"/>
        <end position="80"/>
    </location>
</feature>
<gene>
    <name evidence="2" type="ORF">E2C01_064357</name>
</gene>
<accession>A0A5B7HLK2</accession>
<dbReference type="AlphaFoldDB" id="A0A5B7HLK2"/>
<feature type="region of interest" description="Disordered" evidence="1">
    <location>
        <begin position="66"/>
        <end position="95"/>
    </location>
</feature>
<dbReference type="Proteomes" id="UP000324222">
    <property type="component" value="Unassembled WGS sequence"/>
</dbReference>
<evidence type="ECO:0000313" key="2">
    <source>
        <dbReference type="EMBL" id="MPC70117.1"/>
    </source>
</evidence>
<keyword evidence="3" id="KW-1185">Reference proteome</keyword>
<reference evidence="2 3" key="1">
    <citation type="submission" date="2019-05" db="EMBL/GenBank/DDBJ databases">
        <title>Another draft genome of Portunus trituberculatus and its Hox gene families provides insights of decapod evolution.</title>
        <authorList>
            <person name="Jeong J.-H."/>
            <person name="Song I."/>
            <person name="Kim S."/>
            <person name="Choi T."/>
            <person name="Kim D."/>
            <person name="Ryu S."/>
            <person name="Kim W."/>
        </authorList>
    </citation>
    <scope>NUCLEOTIDE SEQUENCE [LARGE SCALE GENOMIC DNA]</scope>
    <source>
        <tissue evidence="2">Muscle</tissue>
    </source>
</reference>
<organism evidence="2 3">
    <name type="scientific">Portunus trituberculatus</name>
    <name type="common">Swimming crab</name>
    <name type="synonym">Neptunus trituberculatus</name>
    <dbReference type="NCBI Taxonomy" id="210409"/>
    <lineage>
        <taxon>Eukaryota</taxon>
        <taxon>Metazoa</taxon>
        <taxon>Ecdysozoa</taxon>
        <taxon>Arthropoda</taxon>
        <taxon>Crustacea</taxon>
        <taxon>Multicrustacea</taxon>
        <taxon>Malacostraca</taxon>
        <taxon>Eumalacostraca</taxon>
        <taxon>Eucarida</taxon>
        <taxon>Decapoda</taxon>
        <taxon>Pleocyemata</taxon>
        <taxon>Brachyura</taxon>
        <taxon>Eubrachyura</taxon>
        <taxon>Portunoidea</taxon>
        <taxon>Portunidae</taxon>
        <taxon>Portuninae</taxon>
        <taxon>Portunus</taxon>
    </lineage>
</organism>
<comment type="caution">
    <text evidence="2">The sequence shown here is derived from an EMBL/GenBank/DDBJ whole genome shotgun (WGS) entry which is preliminary data.</text>
</comment>
<evidence type="ECO:0000313" key="3">
    <source>
        <dbReference type="Proteomes" id="UP000324222"/>
    </source>
</evidence>
<dbReference type="EMBL" id="VSRR010030576">
    <property type="protein sequence ID" value="MPC70117.1"/>
    <property type="molecule type" value="Genomic_DNA"/>
</dbReference>